<evidence type="ECO:0000259" key="1">
    <source>
        <dbReference type="SMART" id="SM00670"/>
    </source>
</evidence>
<name>A0A1M4XD53_9FIRM</name>
<dbReference type="AlphaFoldDB" id="A0A1M4XD53"/>
<dbReference type="Pfam" id="PF13638">
    <property type="entry name" value="PIN_4"/>
    <property type="match status" value="1"/>
</dbReference>
<gene>
    <name evidence="2" type="ORF">SAMN02745190_01443</name>
</gene>
<accession>A0A1M4XD53</accession>
<dbReference type="EMBL" id="FQUG01000005">
    <property type="protein sequence ID" value="SHE91444.1"/>
    <property type="molecule type" value="Genomic_DNA"/>
</dbReference>
<dbReference type="OrthoDB" id="1825454at2"/>
<evidence type="ECO:0000313" key="2">
    <source>
        <dbReference type="EMBL" id="SHE91444.1"/>
    </source>
</evidence>
<dbReference type="RefSeq" id="WP_072935542.1">
    <property type="nucleotide sequence ID" value="NZ_FQUG01000005.1"/>
</dbReference>
<protein>
    <submittedName>
        <fullName evidence="2">PIN domain-containing protein</fullName>
    </submittedName>
</protein>
<reference evidence="2 3" key="1">
    <citation type="submission" date="2016-11" db="EMBL/GenBank/DDBJ databases">
        <authorList>
            <person name="Jaros S."/>
            <person name="Januszkiewicz K."/>
            <person name="Wedrychowicz H."/>
        </authorList>
    </citation>
    <scope>NUCLEOTIDE SEQUENCE [LARGE SCALE GENOMIC DNA]</scope>
    <source>
        <strain evidence="2 3">DSM 10502</strain>
    </source>
</reference>
<dbReference type="InterPro" id="IPR002716">
    <property type="entry name" value="PIN_dom"/>
</dbReference>
<dbReference type="SMART" id="SM00670">
    <property type="entry name" value="PINc"/>
    <property type="match status" value="1"/>
</dbReference>
<dbReference type="Proteomes" id="UP000184404">
    <property type="component" value="Unassembled WGS sequence"/>
</dbReference>
<dbReference type="STRING" id="1123243.SAMN02745190_01443"/>
<keyword evidence="3" id="KW-1185">Reference proteome</keyword>
<evidence type="ECO:0000313" key="3">
    <source>
        <dbReference type="Proteomes" id="UP000184404"/>
    </source>
</evidence>
<proteinExistence type="predicted"/>
<dbReference type="SUPFAM" id="SSF88723">
    <property type="entry name" value="PIN domain-like"/>
    <property type="match status" value="1"/>
</dbReference>
<sequence>MNLGKARIAYPFVEYSVQVTHHTERKSTVMEWMLLEIAQKVESYPDYAAIPLENILTSIFSVADGNILLRQVLIDLVDVNALEQIPGFSDKSEWNQLRCGDLRLTDDGRRLQQEGKLPAKSQTQKLSVVYDVVNNRLVNSSKGMVDNTVSPKAKDIGEGNMPGFPSSLIALRIEEWQADGQNAPSWLQRNSRIDNIVPEGDAKIKWQNISHEISIDSRGNLSLLGAPNDEIAEVVLKDTDLGTMPDYELPLIDVDTLLSKRKCAIYDKTSDTIESYAAKANIFVVAPQFSNIIDEKNNKVCLLLGQLSFGFDATGKNTVISLPDAFPEGLCYQDISRSVYATAVEGHIGAVSRLIPYIYEDVSDFSVFVISLVKKYYMLDRRMLKLLNLVGEEKYREFYTADYIRDLLNSAEIQQLTPIDKILDRLLKLDVKLQNVLVDVPISASSETIRSALLGKDVEILGDVREWTAQWREALESLKTKTDVDVKSMDWQGTNFGLSLERMEQAADAVAVFYDDSASRYSKVYVFDTCSLMHYPDVLDDFVSNKALVIIPKQVLVELDGLKTADDENRRYQARQAIRKIHEYGDEPWLKQNEDNYLELLSDSFRESGIKDFYILSVAVKYRVKNPVMVTDDENFQNFAQSEGVETITAHNLHEKLTNEVSSKGKGKNKKKRK</sequence>
<dbReference type="Gene3D" id="3.40.50.1010">
    <property type="entry name" value="5'-nuclease"/>
    <property type="match status" value="1"/>
</dbReference>
<organism evidence="2 3">
    <name type="scientific">Schwartzia succinivorans DSM 10502</name>
    <dbReference type="NCBI Taxonomy" id="1123243"/>
    <lineage>
        <taxon>Bacteria</taxon>
        <taxon>Bacillati</taxon>
        <taxon>Bacillota</taxon>
        <taxon>Negativicutes</taxon>
        <taxon>Selenomonadales</taxon>
        <taxon>Selenomonadaceae</taxon>
        <taxon>Schwartzia</taxon>
    </lineage>
</organism>
<dbReference type="InterPro" id="IPR029060">
    <property type="entry name" value="PIN-like_dom_sf"/>
</dbReference>
<feature type="domain" description="PIN" evidence="1">
    <location>
        <begin position="523"/>
        <end position="638"/>
    </location>
</feature>